<dbReference type="AlphaFoldDB" id="A0A3N9TJY1"/>
<reference evidence="2 3" key="1">
    <citation type="submission" date="2018-11" db="EMBL/GenBank/DDBJ databases">
        <title>Vibrio LJC006 sp. nov., isolated from seawater during the bloom of the enteromorpha.</title>
        <authorList>
            <person name="Liang J."/>
        </authorList>
    </citation>
    <scope>NUCLEOTIDE SEQUENCE [LARGE SCALE GENOMIC DNA]</scope>
    <source>
        <strain evidence="2 3">LJC006</strain>
    </source>
</reference>
<comment type="caution">
    <text evidence="2">The sequence shown here is derived from an EMBL/GenBank/DDBJ whole genome shotgun (WGS) entry which is preliminary data.</text>
</comment>
<keyword evidence="3" id="KW-1185">Reference proteome</keyword>
<evidence type="ECO:0000313" key="3">
    <source>
        <dbReference type="Proteomes" id="UP000281112"/>
    </source>
</evidence>
<dbReference type="EMBL" id="RJVQ01000002">
    <property type="protein sequence ID" value="RQW64274.1"/>
    <property type="molecule type" value="Genomic_DNA"/>
</dbReference>
<dbReference type="RefSeq" id="WP_124936394.1">
    <property type="nucleotide sequence ID" value="NZ_RJVQ01000002.1"/>
</dbReference>
<keyword evidence="1" id="KW-0472">Membrane</keyword>
<evidence type="ECO:0000256" key="1">
    <source>
        <dbReference type="SAM" id="Phobius"/>
    </source>
</evidence>
<sequence length="196" mass="22774">MNRLISKDPHGKKFFSSEKSPKFLLLKLTIICLLIISILMIIVINIAFLPNVTNIDKENYGYIFELMVLLLLIVIFSIIQISPLGKKNYLIVTVGMIFWIWSATIDFMDELFSQPLWLSVWGEDLLRSICMTICVIGMGRLVKSIKRHISDIKKLAIYDELTELPNRRCFKSVLSNYEDHILTIIILDLDFFKKNK</sequence>
<dbReference type="Proteomes" id="UP000281112">
    <property type="component" value="Unassembled WGS sequence"/>
</dbReference>
<evidence type="ECO:0000313" key="2">
    <source>
        <dbReference type="EMBL" id="RQW64274.1"/>
    </source>
</evidence>
<gene>
    <name evidence="2" type="ORF">EES38_06735</name>
</gene>
<feature type="transmembrane region" description="Helical" evidence="1">
    <location>
        <begin position="23"/>
        <end position="48"/>
    </location>
</feature>
<dbReference type="InterPro" id="IPR043128">
    <property type="entry name" value="Rev_trsase/Diguanyl_cyclase"/>
</dbReference>
<keyword evidence="1" id="KW-1133">Transmembrane helix</keyword>
<dbReference type="OrthoDB" id="9812260at2"/>
<proteinExistence type="predicted"/>
<accession>A0A3N9TJY1</accession>
<organism evidence="2 3">
    <name type="scientific">Vibrio viridaestus</name>
    <dbReference type="NCBI Taxonomy" id="2487322"/>
    <lineage>
        <taxon>Bacteria</taxon>
        <taxon>Pseudomonadati</taxon>
        <taxon>Pseudomonadota</taxon>
        <taxon>Gammaproteobacteria</taxon>
        <taxon>Vibrionales</taxon>
        <taxon>Vibrionaceae</taxon>
        <taxon>Vibrio</taxon>
    </lineage>
</organism>
<keyword evidence="1" id="KW-0812">Transmembrane</keyword>
<feature type="transmembrane region" description="Helical" evidence="1">
    <location>
        <begin position="125"/>
        <end position="142"/>
    </location>
</feature>
<feature type="transmembrane region" description="Helical" evidence="1">
    <location>
        <begin position="88"/>
        <end position="105"/>
    </location>
</feature>
<dbReference type="Gene3D" id="3.30.70.270">
    <property type="match status" value="1"/>
</dbReference>
<protein>
    <submittedName>
        <fullName evidence="2">Diguanylate cyclase</fullName>
    </submittedName>
</protein>
<name>A0A3N9TJY1_9VIBR</name>
<feature type="transmembrane region" description="Helical" evidence="1">
    <location>
        <begin position="60"/>
        <end position="81"/>
    </location>
</feature>